<keyword evidence="3" id="KW-1185">Reference proteome</keyword>
<proteinExistence type="inferred from homology"/>
<dbReference type="InterPro" id="IPR025659">
    <property type="entry name" value="Tubby-like_C"/>
</dbReference>
<evidence type="ECO:0000313" key="2">
    <source>
        <dbReference type="EMBL" id="WOO76480.1"/>
    </source>
</evidence>
<sequence>MADYKPAGARELLPIDPSAGVLPGYIAQEPTVIYLRDKLFSATDTDSPIRRGNGDVVMRFVDKAWSVKRRTEINDAEGNPLLKLRCNLATIQGHVIAEDAEGKELFDVQGKFKLLSRHYEATFTDIQTKAKATLHVRGDKFGSKADVVLPDGRVLAQIDRQLFTKNDIVKNNESYFIWIAQGVDVALITGICVAVDMIKEQRTPPLSPAERDIVKSHGGWTAFCASYGLEPWNPDENKEAKSLIHLLGRKGSDAADISLSPKSEPRSL</sequence>
<dbReference type="SUPFAM" id="SSF54518">
    <property type="entry name" value="Tubby C-terminal domain-like"/>
    <property type="match status" value="1"/>
</dbReference>
<dbReference type="Proteomes" id="UP000827549">
    <property type="component" value="Chromosome 1"/>
</dbReference>
<comment type="similarity">
    <text evidence="1">Belongs to the LOR family.</text>
</comment>
<dbReference type="RefSeq" id="XP_062622512.1">
    <property type="nucleotide sequence ID" value="XM_062766528.1"/>
</dbReference>
<dbReference type="EMBL" id="CP086714">
    <property type="protein sequence ID" value="WOO76480.1"/>
    <property type="molecule type" value="Genomic_DNA"/>
</dbReference>
<accession>A0AAF0XZ32</accession>
<dbReference type="Gene3D" id="2.40.160.200">
    <property type="entry name" value="LURP1-related"/>
    <property type="match status" value="1"/>
</dbReference>
<dbReference type="AlphaFoldDB" id="A0AAF0XZ32"/>
<dbReference type="Pfam" id="PF04525">
    <property type="entry name" value="LOR"/>
    <property type="match status" value="1"/>
</dbReference>
<evidence type="ECO:0000256" key="1">
    <source>
        <dbReference type="ARBA" id="ARBA00005437"/>
    </source>
</evidence>
<dbReference type="GeneID" id="87803363"/>
<protein>
    <submittedName>
        <fullName evidence="2">Uncharacterized protein</fullName>
    </submittedName>
</protein>
<gene>
    <name evidence="2" type="ORF">LOC62_01G000101</name>
</gene>
<name>A0AAF0XZ32_9TREE</name>
<dbReference type="InterPro" id="IPR038595">
    <property type="entry name" value="LOR_sf"/>
</dbReference>
<reference evidence="2" key="1">
    <citation type="submission" date="2023-10" db="EMBL/GenBank/DDBJ databases">
        <authorList>
            <person name="Noh H."/>
        </authorList>
    </citation>
    <scope>NUCLEOTIDE SEQUENCE</scope>
    <source>
        <strain evidence="2">DUCC4014</strain>
    </source>
</reference>
<evidence type="ECO:0000313" key="3">
    <source>
        <dbReference type="Proteomes" id="UP000827549"/>
    </source>
</evidence>
<dbReference type="InterPro" id="IPR007612">
    <property type="entry name" value="LOR"/>
</dbReference>
<organism evidence="2 3">
    <name type="scientific">Vanrija pseudolonga</name>
    <dbReference type="NCBI Taxonomy" id="143232"/>
    <lineage>
        <taxon>Eukaryota</taxon>
        <taxon>Fungi</taxon>
        <taxon>Dikarya</taxon>
        <taxon>Basidiomycota</taxon>
        <taxon>Agaricomycotina</taxon>
        <taxon>Tremellomycetes</taxon>
        <taxon>Trichosporonales</taxon>
        <taxon>Trichosporonaceae</taxon>
        <taxon>Vanrija</taxon>
    </lineage>
</organism>